<organism evidence="1 2">
    <name type="scientific">Olea europaea subsp. europaea</name>
    <dbReference type="NCBI Taxonomy" id="158383"/>
    <lineage>
        <taxon>Eukaryota</taxon>
        <taxon>Viridiplantae</taxon>
        <taxon>Streptophyta</taxon>
        <taxon>Embryophyta</taxon>
        <taxon>Tracheophyta</taxon>
        <taxon>Spermatophyta</taxon>
        <taxon>Magnoliopsida</taxon>
        <taxon>eudicotyledons</taxon>
        <taxon>Gunneridae</taxon>
        <taxon>Pentapetalae</taxon>
        <taxon>asterids</taxon>
        <taxon>lamiids</taxon>
        <taxon>Lamiales</taxon>
        <taxon>Oleaceae</taxon>
        <taxon>Oleeae</taxon>
        <taxon>Olea</taxon>
    </lineage>
</organism>
<accession>A0A8S0SWB3</accession>
<comment type="caution">
    <text evidence="1">The sequence shown here is derived from an EMBL/GenBank/DDBJ whole genome shotgun (WGS) entry which is preliminary data.</text>
</comment>
<dbReference type="OrthoDB" id="333551at2759"/>
<reference evidence="1 2" key="1">
    <citation type="submission" date="2019-12" db="EMBL/GenBank/DDBJ databases">
        <authorList>
            <person name="Alioto T."/>
            <person name="Alioto T."/>
            <person name="Gomez Garrido J."/>
        </authorList>
    </citation>
    <scope>NUCLEOTIDE SEQUENCE [LARGE SCALE GENOMIC DNA]</scope>
</reference>
<sequence length="195" mass="22191">MLLDCFTLKFKPWWKGMPDSNEAINVIDSVVYLKFIIYLHAMKIIYEAGDYDDALPNTKAKGLGHTAATLDRSEHKHFVMILKWGINIGESGWIVKAVVLEKCPPNKARNSPLKYQQILLMDHKVVMTMYRTVDQCPQVAGGSEFGNCGSEMRSSMWRWRCVGGGDDHSKFVHKSWITLRLVTVVLQLVIRYGKG</sequence>
<keyword evidence="2" id="KW-1185">Reference proteome</keyword>
<gene>
    <name evidence="1" type="ORF">OLEA9_A087149</name>
</gene>
<dbReference type="EMBL" id="CACTIH010005501">
    <property type="protein sequence ID" value="CAA2995446.1"/>
    <property type="molecule type" value="Genomic_DNA"/>
</dbReference>
<protein>
    <submittedName>
        <fullName evidence="1">Uncharacterized protein</fullName>
    </submittedName>
</protein>
<evidence type="ECO:0000313" key="1">
    <source>
        <dbReference type="EMBL" id="CAA2995446.1"/>
    </source>
</evidence>
<proteinExistence type="predicted"/>
<dbReference type="Proteomes" id="UP000594638">
    <property type="component" value="Unassembled WGS sequence"/>
</dbReference>
<dbReference type="AlphaFoldDB" id="A0A8S0SWB3"/>
<name>A0A8S0SWB3_OLEEU</name>
<dbReference type="Gramene" id="OE9A087149T1">
    <property type="protein sequence ID" value="OE9A087149C1"/>
    <property type="gene ID" value="OE9A087149"/>
</dbReference>
<evidence type="ECO:0000313" key="2">
    <source>
        <dbReference type="Proteomes" id="UP000594638"/>
    </source>
</evidence>